<proteinExistence type="predicted"/>
<dbReference type="EMBL" id="BGPR01001236">
    <property type="protein sequence ID" value="GBM48995.1"/>
    <property type="molecule type" value="Genomic_DNA"/>
</dbReference>
<dbReference type="AlphaFoldDB" id="A0A4Y2G8G3"/>
<evidence type="ECO:0000313" key="2">
    <source>
        <dbReference type="Proteomes" id="UP000499080"/>
    </source>
</evidence>
<accession>A0A4Y2G8G3</accession>
<evidence type="ECO:0000313" key="1">
    <source>
        <dbReference type="EMBL" id="GBM48995.1"/>
    </source>
</evidence>
<sequence length="111" mass="13150">MLLLLFGESLELEQMDVHHSEIRCLMRRRIQNGLKSYCLKRLGRKVMEFVNRILLLLFGESLKLEQMDVYHSEIRWLKSYCLKRLGRKVTELVTGGITGAHLFETKYKVLH</sequence>
<protein>
    <submittedName>
        <fullName evidence="1">Uncharacterized protein</fullName>
    </submittedName>
</protein>
<name>A0A4Y2G8G3_ARAVE</name>
<organism evidence="1 2">
    <name type="scientific">Araneus ventricosus</name>
    <name type="common">Orbweaver spider</name>
    <name type="synonym">Epeira ventricosa</name>
    <dbReference type="NCBI Taxonomy" id="182803"/>
    <lineage>
        <taxon>Eukaryota</taxon>
        <taxon>Metazoa</taxon>
        <taxon>Ecdysozoa</taxon>
        <taxon>Arthropoda</taxon>
        <taxon>Chelicerata</taxon>
        <taxon>Arachnida</taxon>
        <taxon>Araneae</taxon>
        <taxon>Araneomorphae</taxon>
        <taxon>Entelegynae</taxon>
        <taxon>Araneoidea</taxon>
        <taxon>Araneidae</taxon>
        <taxon>Araneus</taxon>
    </lineage>
</organism>
<dbReference type="Proteomes" id="UP000499080">
    <property type="component" value="Unassembled WGS sequence"/>
</dbReference>
<keyword evidence="2" id="KW-1185">Reference proteome</keyword>
<gene>
    <name evidence="1" type="ORF">AVEN_55206_1</name>
</gene>
<comment type="caution">
    <text evidence="1">The sequence shown here is derived from an EMBL/GenBank/DDBJ whole genome shotgun (WGS) entry which is preliminary data.</text>
</comment>
<reference evidence="1 2" key="1">
    <citation type="journal article" date="2019" name="Sci. Rep.">
        <title>Orb-weaving spider Araneus ventricosus genome elucidates the spidroin gene catalogue.</title>
        <authorList>
            <person name="Kono N."/>
            <person name="Nakamura H."/>
            <person name="Ohtoshi R."/>
            <person name="Moran D.A.P."/>
            <person name="Shinohara A."/>
            <person name="Yoshida Y."/>
            <person name="Fujiwara M."/>
            <person name="Mori M."/>
            <person name="Tomita M."/>
            <person name="Arakawa K."/>
        </authorList>
    </citation>
    <scope>NUCLEOTIDE SEQUENCE [LARGE SCALE GENOMIC DNA]</scope>
</reference>